<evidence type="ECO:0000313" key="5">
    <source>
        <dbReference type="EMBL" id="KJZ71911.1"/>
    </source>
</evidence>
<organism evidence="5 6">
    <name type="scientific">Hirsutella minnesotensis 3608</name>
    <dbReference type="NCBI Taxonomy" id="1043627"/>
    <lineage>
        <taxon>Eukaryota</taxon>
        <taxon>Fungi</taxon>
        <taxon>Dikarya</taxon>
        <taxon>Ascomycota</taxon>
        <taxon>Pezizomycotina</taxon>
        <taxon>Sordariomycetes</taxon>
        <taxon>Hypocreomycetidae</taxon>
        <taxon>Hypocreales</taxon>
        <taxon>Ophiocordycipitaceae</taxon>
        <taxon>Hirsutella</taxon>
    </lineage>
</organism>
<feature type="domain" description="HTH luxR-type" evidence="4">
    <location>
        <begin position="74"/>
        <end position="136"/>
    </location>
</feature>
<dbReference type="SMART" id="SM00421">
    <property type="entry name" value="HTH_LUXR"/>
    <property type="match status" value="1"/>
</dbReference>
<accession>A0A0F7ZH27</accession>
<name>A0A0F7ZH27_9HYPO</name>
<dbReference type="OrthoDB" id="10616528at2759"/>
<keyword evidence="1" id="KW-0805">Transcription regulation</keyword>
<dbReference type="InterPro" id="IPR016032">
    <property type="entry name" value="Sig_transdc_resp-reg_C-effctor"/>
</dbReference>
<evidence type="ECO:0000259" key="4">
    <source>
        <dbReference type="PROSITE" id="PS50043"/>
    </source>
</evidence>
<evidence type="ECO:0000313" key="6">
    <source>
        <dbReference type="Proteomes" id="UP000054481"/>
    </source>
</evidence>
<dbReference type="PRINTS" id="PR00038">
    <property type="entry name" value="HTHLUXR"/>
</dbReference>
<dbReference type="Pfam" id="PF00196">
    <property type="entry name" value="GerE"/>
    <property type="match status" value="1"/>
</dbReference>
<evidence type="ECO:0000256" key="1">
    <source>
        <dbReference type="ARBA" id="ARBA00023015"/>
    </source>
</evidence>
<gene>
    <name evidence="5" type="ORF">HIM_08667</name>
</gene>
<protein>
    <recommendedName>
        <fullName evidence="4">HTH luxR-type domain-containing protein</fullName>
    </recommendedName>
</protein>
<reference evidence="5 6" key="1">
    <citation type="journal article" date="2014" name="Genome Biol. Evol.">
        <title>Comparative genomics and transcriptomics analyses reveal divergent lifestyle features of nematode endoparasitic fungus Hirsutella minnesotensis.</title>
        <authorList>
            <person name="Lai Y."/>
            <person name="Liu K."/>
            <person name="Zhang X."/>
            <person name="Zhang X."/>
            <person name="Li K."/>
            <person name="Wang N."/>
            <person name="Shu C."/>
            <person name="Wu Y."/>
            <person name="Wang C."/>
            <person name="Bushley K.E."/>
            <person name="Xiang M."/>
            <person name="Liu X."/>
        </authorList>
    </citation>
    <scope>NUCLEOTIDE SEQUENCE [LARGE SCALE GENOMIC DNA]</scope>
    <source>
        <strain evidence="5 6">3608</strain>
    </source>
</reference>
<keyword evidence="2" id="KW-0238">DNA-binding</keyword>
<dbReference type="EMBL" id="KQ030557">
    <property type="protein sequence ID" value="KJZ71911.1"/>
    <property type="molecule type" value="Genomic_DNA"/>
</dbReference>
<evidence type="ECO:0000256" key="3">
    <source>
        <dbReference type="ARBA" id="ARBA00023163"/>
    </source>
</evidence>
<dbReference type="GO" id="GO:0003677">
    <property type="term" value="F:DNA binding"/>
    <property type="evidence" value="ECO:0007669"/>
    <property type="project" value="UniProtKB-KW"/>
</dbReference>
<dbReference type="Gene3D" id="1.10.10.10">
    <property type="entry name" value="Winged helix-like DNA-binding domain superfamily/Winged helix DNA-binding domain"/>
    <property type="match status" value="1"/>
</dbReference>
<sequence length="136" mass="15056">MPILKAVKTSYPTLQVICLAPTPAPEMLIALVREKIIAGFVAKGGKTEETVSAIETILEGHVDSSPAEAAFTPTEARLTPREKEIIRCYLNGMTITQIAAQFHRSVQTVSTQKQNAYRKLGIRSDAELFKMKDHMR</sequence>
<dbReference type="PROSITE" id="PS50043">
    <property type="entry name" value="HTH_LUXR_2"/>
    <property type="match status" value="1"/>
</dbReference>
<dbReference type="CDD" id="cd06170">
    <property type="entry name" value="LuxR_C_like"/>
    <property type="match status" value="1"/>
</dbReference>
<dbReference type="SUPFAM" id="SSF46894">
    <property type="entry name" value="C-terminal effector domain of the bipartite response regulators"/>
    <property type="match status" value="1"/>
</dbReference>
<evidence type="ECO:0000256" key="2">
    <source>
        <dbReference type="ARBA" id="ARBA00023125"/>
    </source>
</evidence>
<dbReference type="GO" id="GO:0006355">
    <property type="term" value="P:regulation of DNA-templated transcription"/>
    <property type="evidence" value="ECO:0007669"/>
    <property type="project" value="InterPro"/>
</dbReference>
<keyword evidence="6" id="KW-1185">Reference proteome</keyword>
<dbReference type="PANTHER" id="PTHR44688:SF16">
    <property type="entry name" value="DNA-BINDING TRANSCRIPTIONAL ACTIVATOR DEVR_DOSR"/>
    <property type="match status" value="1"/>
</dbReference>
<dbReference type="PANTHER" id="PTHR44688">
    <property type="entry name" value="DNA-BINDING TRANSCRIPTIONAL ACTIVATOR DEVR_DOSR"/>
    <property type="match status" value="1"/>
</dbReference>
<dbReference type="InterPro" id="IPR036388">
    <property type="entry name" value="WH-like_DNA-bd_sf"/>
</dbReference>
<keyword evidence="3" id="KW-0804">Transcription</keyword>
<proteinExistence type="predicted"/>
<dbReference type="AlphaFoldDB" id="A0A0F7ZH27"/>
<dbReference type="InterPro" id="IPR000792">
    <property type="entry name" value="Tscrpt_reg_LuxR_C"/>
</dbReference>
<dbReference type="Proteomes" id="UP000054481">
    <property type="component" value="Unassembled WGS sequence"/>
</dbReference>